<name>A0A0A9C6Y8_ARUDO</name>
<accession>A0A0A9C6Y8</accession>
<dbReference type="EMBL" id="GBRH01225841">
    <property type="protein sequence ID" value="JAD72054.1"/>
    <property type="molecule type" value="Transcribed_RNA"/>
</dbReference>
<evidence type="ECO:0000313" key="1">
    <source>
        <dbReference type="EMBL" id="JAD72054.1"/>
    </source>
</evidence>
<sequence length="33" mass="3635">MLKFLGMNCICTCCKIGHATNTKELSNSLLVTF</sequence>
<proteinExistence type="predicted"/>
<reference evidence="1" key="2">
    <citation type="journal article" date="2015" name="Data Brief">
        <title>Shoot transcriptome of the giant reed, Arundo donax.</title>
        <authorList>
            <person name="Barrero R.A."/>
            <person name="Guerrero F.D."/>
            <person name="Moolhuijzen P."/>
            <person name="Goolsby J.A."/>
            <person name="Tidwell J."/>
            <person name="Bellgard S.E."/>
            <person name="Bellgard M.I."/>
        </authorList>
    </citation>
    <scope>NUCLEOTIDE SEQUENCE</scope>
    <source>
        <tissue evidence="1">Shoot tissue taken approximately 20 cm above the soil surface</tissue>
    </source>
</reference>
<organism evidence="1">
    <name type="scientific">Arundo donax</name>
    <name type="common">Giant reed</name>
    <name type="synonym">Donax arundinaceus</name>
    <dbReference type="NCBI Taxonomy" id="35708"/>
    <lineage>
        <taxon>Eukaryota</taxon>
        <taxon>Viridiplantae</taxon>
        <taxon>Streptophyta</taxon>
        <taxon>Embryophyta</taxon>
        <taxon>Tracheophyta</taxon>
        <taxon>Spermatophyta</taxon>
        <taxon>Magnoliopsida</taxon>
        <taxon>Liliopsida</taxon>
        <taxon>Poales</taxon>
        <taxon>Poaceae</taxon>
        <taxon>PACMAD clade</taxon>
        <taxon>Arundinoideae</taxon>
        <taxon>Arundineae</taxon>
        <taxon>Arundo</taxon>
    </lineage>
</organism>
<dbReference type="AlphaFoldDB" id="A0A0A9C6Y8"/>
<reference evidence="1" key="1">
    <citation type="submission" date="2014-09" db="EMBL/GenBank/DDBJ databases">
        <authorList>
            <person name="Magalhaes I.L.F."/>
            <person name="Oliveira U."/>
            <person name="Santos F.R."/>
            <person name="Vidigal T.H.D.A."/>
            <person name="Brescovit A.D."/>
            <person name="Santos A.J."/>
        </authorList>
    </citation>
    <scope>NUCLEOTIDE SEQUENCE</scope>
    <source>
        <tissue evidence="1">Shoot tissue taken approximately 20 cm above the soil surface</tissue>
    </source>
</reference>
<protein>
    <submittedName>
        <fullName evidence="1">Uncharacterized protein</fullName>
    </submittedName>
</protein>